<keyword evidence="4" id="KW-1185">Reference proteome</keyword>
<organism evidence="3 4">
    <name type="scientific">Natronoarchaeum mannanilyticum</name>
    <dbReference type="NCBI Taxonomy" id="926360"/>
    <lineage>
        <taxon>Archaea</taxon>
        <taxon>Methanobacteriati</taxon>
        <taxon>Methanobacteriota</taxon>
        <taxon>Stenosarchaea group</taxon>
        <taxon>Halobacteria</taxon>
        <taxon>Halobacteriales</taxon>
        <taxon>Natronoarchaeaceae</taxon>
    </lineage>
</organism>
<dbReference type="InterPro" id="IPR055768">
    <property type="entry name" value="DUF7344"/>
</dbReference>
<comment type="caution">
    <text evidence="3">The sequence shown here is derived from an EMBL/GenBank/DDBJ whole genome shotgun (WGS) entry which is preliminary data.</text>
</comment>
<sequence length="129" mass="13928">MTDIRSTGGVPESADESATDSEQQRDLLARLQDAEPTDAGIDELFGALASPRRRHVAAYVDERGDATLDDLAEHVAECESPDRPSSNSVKLALHHADIPRLVDADLLAYGDDNHRVERGDRLAAVASPE</sequence>
<accession>A0AAV3T5S3</accession>
<dbReference type="RefSeq" id="WP_343772252.1">
    <property type="nucleotide sequence ID" value="NZ_BAAADV010000001.1"/>
</dbReference>
<feature type="region of interest" description="Disordered" evidence="1">
    <location>
        <begin position="1"/>
        <end position="27"/>
    </location>
</feature>
<feature type="domain" description="DUF7344" evidence="2">
    <location>
        <begin position="45"/>
        <end position="117"/>
    </location>
</feature>
<reference evidence="3 4" key="1">
    <citation type="journal article" date="2019" name="Int. J. Syst. Evol. Microbiol.">
        <title>The Global Catalogue of Microorganisms (GCM) 10K type strain sequencing project: providing services to taxonomists for standard genome sequencing and annotation.</title>
        <authorList>
            <consortium name="The Broad Institute Genomics Platform"/>
            <consortium name="The Broad Institute Genome Sequencing Center for Infectious Disease"/>
            <person name="Wu L."/>
            <person name="Ma J."/>
        </authorList>
    </citation>
    <scope>NUCLEOTIDE SEQUENCE [LARGE SCALE GENOMIC DNA]</scope>
    <source>
        <strain evidence="3 4">JCM 16328</strain>
    </source>
</reference>
<dbReference type="Pfam" id="PF24035">
    <property type="entry name" value="DUF7344"/>
    <property type="match status" value="1"/>
</dbReference>
<evidence type="ECO:0000259" key="2">
    <source>
        <dbReference type="Pfam" id="PF24035"/>
    </source>
</evidence>
<evidence type="ECO:0000313" key="4">
    <source>
        <dbReference type="Proteomes" id="UP001500420"/>
    </source>
</evidence>
<evidence type="ECO:0000256" key="1">
    <source>
        <dbReference type="SAM" id="MobiDB-lite"/>
    </source>
</evidence>
<dbReference type="Proteomes" id="UP001500420">
    <property type="component" value="Unassembled WGS sequence"/>
</dbReference>
<gene>
    <name evidence="3" type="ORF">GCM10009020_04860</name>
</gene>
<evidence type="ECO:0000313" key="3">
    <source>
        <dbReference type="EMBL" id="GAA0663263.1"/>
    </source>
</evidence>
<proteinExistence type="predicted"/>
<dbReference type="EMBL" id="BAAADV010000001">
    <property type="protein sequence ID" value="GAA0663263.1"/>
    <property type="molecule type" value="Genomic_DNA"/>
</dbReference>
<name>A0AAV3T5S3_9EURY</name>
<protein>
    <recommendedName>
        <fullName evidence="2">DUF7344 domain-containing protein</fullName>
    </recommendedName>
</protein>
<dbReference type="AlphaFoldDB" id="A0AAV3T5S3"/>